<feature type="transmembrane region" description="Helical" evidence="2">
    <location>
        <begin position="6"/>
        <end position="24"/>
    </location>
</feature>
<keyword evidence="2" id="KW-0472">Membrane</keyword>
<evidence type="ECO:0000256" key="1">
    <source>
        <dbReference type="SAM" id="MobiDB-lite"/>
    </source>
</evidence>
<feature type="compositionally biased region" description="Low complexity" evidence="1">
    <location>
        <begin position="48"/>
        <end position="58"/>
    </location>
</feature>
<dbReference type="Proteomes" id="UP000034324">
    <property type="component" value="Unassembled WGS sequence"/>
</dbReference>
<name>A0A0G0NMH0_9BACT</name>
<feature type="region of interest" description="Disordered" evidence="1">
    <location>
        <begin position="32"/>
        <end position="79"/>
    </location>
</feature>
<comment type="caution">
    <text evidence="3">The sequence shown here is derived from an EMBL/GenBank/DDBJ whole genome shotgun (WGS) entry which is preliminary data.</text>
</comment>
<keyword evidence="2" id="KW-0812">Transmembrane</keyword>
<dbReference type="EMBL" id="LBVC01000026">
    <property type="protein sequence ID" value="KKQ78291.1"/>
    <property type="molecule type" value="Genomic_DNA"/>
</dbReference>
<feature type="compositionally biased region" description="Polar residues" evidence="1">
    <location>
        <begin position="64"/>
        <end position="79"/>
    </location>
</feature>
<protein>
    <submittedName>
        <fullName evidence="3">Uncharacterized protein</fullName>
    </submittedName>
</protein>
<keyword evidence="2" id="KW-1133">Transmembrane helix</keyword>
<evidence type="ECO:0000256" key="2">
    <source>
        <dbReference type="SAM" id="Phobius"/>
    </source>
</evidence>
<organism evidence="3 4">
    <name type="scientific">Candidatus Daviesbacteria bacterium GW2011_GWF2_38_6</name>
    <dbReference type="NCBI Taxonomy" id="1618432"/>
    <lineage>
        <taxon>Bacteria</taxon>
        <taxon>Candidatus Daviesiibacteriota</taxon>
    </lineage>
</organism>
<gene>
    <name evidence="3" type="ORF">US99_C0026G0006</name>
</gene>
<reference evidence="3 4" key="1">
    <citation type="journal article" date="2015" name="Nature">
        <title>rRNA introns, odd ribosomes, and small enigmatic genomes across a large radiation of phyla.</title>
        <authorList>
            <person name="Brown C.T."/>
            <person name="Hug L.A."/>
            <person name="Thomas B.C."/>
            <person name="Sharon I."/>
            <person name="Castelle C.J."/>
            <person name="Singh A."/>
            <person name="Wilkins M.J."/>
            <person name="Williams K.H."/>
            <person name="Banfield J.F."/>
        </authorList>
    </citation>
    <scope>NUCLEOTIDE SEQUENCE [LARGE SCALE GENOMIC DNA]</scope>
</reference>
<dbReference type="AlphaFoldDB" id="A0A0G0NMH0"/>
<evidence type="ECO:0000313" key="4">
    <source>
        <dbReference type="Proteomes" id="UP000034324"/>
    </source>
</evidence>
<proteinExistence type="predicted"/>
<accession>A0A0G0NMH0</accession>
<evidence type="ECO:0000313" key="3">
    <source>
        <dbReference type="EMBL" id="KKQ78291.1"/>
    </source>
</evidence>
<sequence>MNKNVAIVTIILVLVVIAGYLVWLRSRYQPPVSPQLEKEVQVTPSPEPIISASPSATPTKKEATGSTKQKTSTPAASVR</sequence>